<comment type="caution">
    <text evidence="7">The sequence shown here is derived from an EMBL/GenBank/DDBJ whole genome shotgun (WGS) entry which is preliminary data.</text>
</comment>
<feature type="non-terminal residue" evidence="7">
    <location>
        <position position="1"/>
    </location>
</feature>
<dbReference type="EC" id="3.5.4.12" evidence="3"/>
<evidence type="ECO:0000259" key="6">
    <source>
        <dbReference type="PROSITE" id="PS51747"/>
    </source>
</evidence>
<dbReference type="EMBL" id="CASHTH010000359">
    <property type="protein sequence ID" value="CAI7999176.1"/>
    <property type="molecule type" value="Genomic_DNA"/>
</dbReference>
<feature type="domain" description="CMP/dCMP-type deaminase" evidence="6">
    <location>
        <begin position="1"/>
        <end position="100"/>
    </location>
</feature>
<dbReference type="GO" id="GO:0005737">
    <property type="term" value="C:cytoplasm"/>
    <property type="evidence" value="ECO:0007669"/>
    <property type="project" value="TreeGrafter"/>
</dbReference>
<organism evidence="7 8">
    <name type="scientific">Geodia barretti</name>
    <name type="common">Barrett's horny sponge</name>
    <dbReference type="NCBI Taxonomy" id="519541"/>
    <lineage>
        <taxon>Eukaryota</taxon>
        <taxon>Metazoa</taxon>
        <taxon>Porifera</taxon>
        <taxon>Demospongiae</taxon>
        <taxon>Heteroscleromorpha</taxon>
        <taxon>Tetractinellida</taxon>
        <taxon>Astrophorina</taxon>
        <taxon>Geodiidae</taxon>
        <taxon>Geodia</taxon>
    </lineage>
</organism>
<name>A0AA35W754_GEOBA</name>
<dbReference type="Proteomes" id="UP001174909">
    <property type="component" value="Unassembled WGS sequence"/>
</dbReference>
<proteinExistence type="predicted"/>
<evidence type="ECO:0000256" key="1">
    <source>
        <dbReference type="ARBA" id="ARBA00022727"/>
    </source>
</evidence>
<dbReference type="Pfam" id="PF00383">
    <property type="entry name" value="dCMP_cyt_deam_1"/>
    <property type="match status" value="1"/>
</dbReference>
<dbReference type="InterPro" id="IPR015517">
    <property type="entry name" value="dCMP_deaminase-rel"/>
</dbReference>
<dbReference type="PANTHER" id="PTHR11086">
    <property type="entry name" value="DEOXYCYTIDYLATE DEAMINASE-RELATED"/>
    <property type="match status" value="1"/>
</dbReference>
<sequence>MAVALLSQRLSVQDQIGACIVSSETLRVLSIGYETDTKYAELHALQNARRTDAADLTKCHLYTTGRPRVDCTKALIQAGIRVVVYRGSPEHEDGEGLEQEVKDEIHKAKACFKQYKCYIRIAKTEKKFLIDMSTCDVRAKKLTPPDEKSILEGTQQQPEQARLQGPKRPCYKDFFMAMAFLSHARAKDSKYQVGACLVTPAPHRLVAMGYNGMFFDWSWLSRCTPMACAPRRPPISSAHHFMPTSPCSLPRSTPFVFSLVLVRVPAYCGFAETLLCPLPFLLTPPPCCCLPSAGGHSGI</sequence>
<reference evidence="7" key="1">
    <citation type="submission" date="2023-03" db="EMBL/GenBank/DDBJ databases">
        <authorList>
            <person name="Steffen K."/>
            <person name="Cardenas P."/>
        </authorList>
    </citation>
    <scope>NUCLEOTIDE SEQUENCE</scope>
</reference>
<evidence type="ECO:0000256" key="2">
    <source>
        <dbReference type="ARBA" id="ARBA00022801"/>
    </source>
</evidence>
<evidence type="ECO:0000313" key="8">
    <source>
        <dbReference type="Proteomes" id="UP001174909"/>
    </source>
</evidence>
<dbReference type="PANTHER" id="PTHR11086:SF18">
    <property type="entry name" value="DEOXYCYTIDYLATE DEAMINASE"/>
    <property type="match status" value="1"/>
</dbReference>
<dbReference type="AlphaFoldDB" id="A0AA35W754"/>
<keyword evidence="8" id="KW-1185">Reference proteome</keyword>
<dbReference type="Gene3D" id="3.40.140.10">
    <property type="entry name" value="Cytidine Deaminase, domain 2"/>
    <property type="match status" value="2"/>
</dbReference>
<accession>A0AA35W754</accession>
<evidence type="ECO:0000313" key="7">
    <source>
        <dbReference type="EMBL" id="CAI7999176.1"/>
    </source>
</evidence>
<keyword evidence="2" id="KW-0378">Hydrolase</keyword>
<evidence type="ECO:0000256" key="3">
    <source>
        <dbReference type="ARBA" id="ARBA00038938"/>
    </source>
</evidence>
<dbReference type="InterPro" id="IPR016193">
    <property type="entry name" value="Cytidine_deaminase-like"/>
</dbReference>
<dbReference type="GO" id="GO:0004132">
    <property type="term" value="F:dCMP deaminase activity"/>
    <property type="evidence" value="ECO:0007669"/>
    <property type="project" value="TreeGrafter"/>
</dbReference>
<evidence type="ECO:0000256" key="5">
    <source>
        <dbReference type="SAM" id="MobiDB-lite"/>
    </source>
</evidence>
<evidence type="ECO:0000256" key="4">
    <source>
        <dbReference type="ARBA" id="ARBA00041763"/>
    </source>
</evidence>
<feature type="region of interest" description="Disordered" evidence="5">
    <location>
        <begin position="146"/>
        <end position="165"/>
    </location>
</feature>
<gene>
    <name evidence="7" type="ORF">GBAR_LOCUS2632</name>
</gene>
<protein>
    <recommendedName>
        <fullName evidence="4">dCMP deaminase</fullName>
        <ecNumber evidence="3">3.5.4.12</ecNumber>
    </recommendedName>
    <alternativeName>
        <fullName evidence="4">dCMP deaminase</fullName>
    </alternativeName>
</protein>
<dbReference type="InterPro" id="IPR002125">
    <property type="entry name" value="CMP_dCMP_dom"/>
</dbReference>
<dbReference type="PROSITE" id="PS51747">
    <property type="entry name" value="CYT_DCMP_DEAMINASES_2"/>
    <property type="match status" value="1"/>
</dbReference>
<keyword evidence="1" id="KW-0545">Nucleotide biosynthesis</keyword>
<dbReference type="SUPFAM" id="SSF53927">
    <property type="entry name" value="Cytidine deaminase-like"/>
    <property type="match status" value="2"/>
</dbReference>